<comment type="subcellular location">
    <subcellularLocation>
        <location evidence="1">Cell membrane</location>
        <topology evidence="1">Multi-pass membrane protein</topology>
    </subcellularLocation>
</comment>
<evidence type="ECO:0000313" key="8">
    <source>
        <dbReference type="EMBL" id="EDN79089.1"/>
    </source>
</evidence>
<organism evidence="8 9">
    <name type="scientific">Mediterraneibacter gnavus (strain ATCC 29149 / DSM 114966 / JCM 6515 / VPI C7-9)</name>
    <name type="common">Ruminococcus gnavus</name>
    <dbReference type="NCBI Taxonomy" id="411470"/>
    <lineage>
        <taxon>Bacteria</taxon>
        <taxon>Bacillati</taxon>
        <taxon>Bacillota</taxon>
        <taxon>Clostridia</taxon>
        <taxon>Lachnospirales</taxon>
        <taxon>Lachnospiraceae</taxon>
        <taxon>Mediterraneibacter</taxon>
    </lineage>
</organism>
<evidence type="ECO:0000256" key="1">
    <source>
        <dbReference type="ARBA" id="ARBA00004651"/>
    </source>
</evidence>
<dbReference type="Gene3D" id="3.30.70.120">
    <property type="match status" value="1"/>
</dbReference>
<dbReference type="PaxDb" id="411470-RUMGNA_00600"/>
<feature type="transmembrane region" description="Helical" evidence="6">
    <location>
        <begin position="124"/>
        <end position="144"/>
    </location>
</feature>
<feature type="transmembrane region" description="Helical" evidence="6">
    <location>
        <begin position="193"/>
        <end position="212"/>
    </location>
</feature>
<feature type="transmembrane region" description="Helical" evidence="6">
    <location>
        <begin position="100"/>
        <end position="118"/>
    </location>
</feature>
<dbReference type="AlphaFoldDB" id="A7AZ84"/>
<dbReference type="InterPro" id="IPR003740">
    <property type="entry name" value="YitT"/>
</dbReference>
<gene>
    <name evidence="8" type="ORF">RUMGNA_00600</name>
</gene>
<feature type="transmembrane region" description="Helical" evidence="6">
    <location>
        <begin position="165"/>
        <end position="187"/>
    </location>
</feature>
<keyword evidence="4 6" id="KW-1133">Transmembrane helix</keyword>
<dbReference type="Pfam" id="PF10035">
    <property type="entry name" value="DUF2179"/>
    <property type="match status" value="1"/>
</dbReference>
<comment type="caution">
    <text evidence="8">The sequence shown here is derived from an EMBL/GenBank/DDBJ whole genome shotgun (WGS) entry which is preliminary data.</text>
</comment>
<dbReference type="Pfam" id="PF02588">
    <property type="entry name" value="YitT_membrane"/>
    <property type="match status" value="1"/>
</dbReference>
<reference evidence="8 9" key="1">
    <citation type="submission" date="2007-04" db="EMBL/GenBank/DDBJ databases">
        <authorList>
            <person name="Fulton L."/>
            <person name="Clifton S."/>
            <person name="Fulton B."/>
            <person name="Xu J."/>
            <person name="Minx P."/>
            <person name="Pepin K.H."/>
            <person name="Johnson M."/>
            <person name="Thiruvilangam P."/>
            <person name="Bhonagiri V."/>
            <person name="Nash W.E."/>
            <person name="Mardis E.R."/>
            <person name="Wilson R.K."/>
        </authorList>
    </citation>
    <scope>NUCLEOTIDE SEQUENCE [LARGE SCALE GENOMIC DNA]</scope>
    <source>
        <strain evidence="8 9">ATCC 29149</strain>
    </source>
</reference>
<evidence type="ECO:0000256" key="3">
    <source>
        <dbReference type="ARBA" id="ARBA00022692"/>
    </source>
</evidence>
<dbReference type="PANTHER" id="PTHR33545:SF5">
    <property type="entry name" value="UPF0750 MEMBRANE PROTEIN YITT"/>
    <property type="match status" value="1"/>
</dbReference>
<accession>A7AZ84</accession>
<protein>
    <recommendedName>
        <fullName evidence="7">DUF2179 domain-containing protein</fullName>
    </recommendedName>
</protein>
<keyword evidence="2" id="KW-1003">Cell membrane</keyword>
<sequence>MLPGIREKKGRDMGQNRKKINGKELVLDISYDIVGSVLYALGIYTFAKTADFAPGGLSGLALIMNHLWRFPIGITTLALNIPLIILSFKLVGRRFMFKSARTMIVCTIFLDLIFPYTKPYTGEPFMAALFSGVCLGAALALFYMRGSSSGGTDFLTMSIKAIKPHLSIGFVTMAIDLLIILLGWPVFGNVDAVLYGLISAFVTSVVIDKIMYGMGAGKLILIITTKADEVSKKIDQISGRGSTAIRAIGTYTKEEKDVLLCACSSSQAYSVRSAAHEVDPDAFVMLTETSEVFGEGFMDTRK</sequence>
<keyword evidence="5 6" id="KW-0472">Membrane</keyword>
<reference evidence="8 9" key="2">
    <citation type="submission" date="2007-06" db="EMBL/GenBank/DDBJ databases">
        <title>Draft genome sequence of Ruminococcus gnavus (ATCC 29149).</title>
        <authorList>
            <person name="Sudarsanam P."/>
            <person name="Ley R."/>
            <person name="Guruge J."/>
            <person name="Turnbaugh P.J."/>
            <person name="Mahowald M."/>
            <person name="Liep D."/>
            <person name="Gordon J."/>
        </authorList>
    </citation>
    <scope>NUCLEOTIDE SEQUENCE [LARGE SCALE GENOMIC DNA]</scope>
    <source>
        <strain evidence="8 9">ATCC 29149</strain>
    </source>
</reference>
<evidence type="ECO:0000256" key="4">
    <source>
        <dbReference type="ARBA" id="ARBA00022989"/>
    </source>
</evidence>
<proteinExistence type="predicted"/>
<feature type="transmembrane region" description="Helical" evidence="6">
    <location>
        <begin position="67"/>
        <end position="88"/>
    </location>
</feature>
<name>A7AZ84_MEDG7</name>
<dbReference type="EMBL" id="AAYG02000005">
    <property type="protein sequence ID" value="EDN79089.1"/>
    <property type="molecule type" value="Genomic_DNA"/>
</dbReference>
<evidence type="ECO:0000259" key="7">
    <source>
        <dbReference type="Pfam" id="PF10035"/>
    </source>
</evidence>
<evidence type="ECO:0000256" key="6">
    <source>
        <dbReference type="SAM" id="Phobius"/>
    </source>
</evidence>
<dbReference type="GO" id="GO:0005886">
    <property type="term" value="C:plasma membrane"/>
    <property type="evidence" value="ECO:0007669"/>
    <property type="project" value="UniProtKB-SubCell"/>
</dbReference>
<dbReference type="PIRSF" id="PIRSF006483">
    <property type="entry name" value="Membrane_protein_YitT"/>
    <property type="match status" value="1"/>
</dbReference>
<keyword evidence="3 6" id="KW-0812">Transmembrane</keyword>
<dbReference type="InterPro" id="IPR051461">
    <property type="entry name" value="UPF0750_membrane"/>
</dbReference>
<dbReference type="InterPro" id="IPR015867">
    <property type="entry name" value="N-reg_PII/ATP_PRibTrfase_C"/>
</dbReference>
<dbReference type="eggNOG" id="COG1284">
    <property type="taxonomic scope" value="Bacteria"/>
</dbReference>
<evidence type="ECO:0000256" key="5">
    <source>
        <dbReference type="ARBA" id="ARBA00023136"/>
    </source>
</evidence>
<evidence type="ECO:0000313" key="9">
    <source>
        <dbReference type="Proteomes" id="UP000004410"/>
    </source>
</evidence>
<dbReference type="PANTHER" id="PTHR33545">
    <property type="entry name" value="UPF0750 MEMBRANE PROTEIN YITT-RELATED"/>
    <property type="match status" value="1"/>
</dbReference>
<dbReference type="InterPro" id="IPR019264">
    <property type="entry name" value="DUF2179"/>
</dbReference>
<evidence type="ECO:0000256" key="2">
    <source>
        <dbReference type="ARBA" id="ARBA00022475"/>
    </source>
</evidence>
<feature type="transmembrane region" description="Helical" evidence="6">
    <location>
        <begin position="25"/>
        <end position="47"/>
    </location>
</feature>
<dbReference type="CDD" id="cd16380">
    <property type="entry name" value="YitT_C"/>
    <property type="match status" value="1"/>
</dbReference>
<dbReference type="Proteomes" id="UP000004410">
    <property type="component" value="Unassembled WGS sequence"/>
</dbReference>
<feature type="domain" description="DUF2179" evidence="7">
    <location>
        <begin position="240"/>
        <end position="294"/>
    </location>
</feature>